<evidence type="ECO:0000256" key="1">
    <source>
        <dbReference type="SAM" id="MobiDB-lite"/>
    </source>
</evidence>
<dbReference type="EMBL" id="BKBW01000023">
    <property type="protein sequence ID" value="GEQ78047.1"/>
    <property type="molecule type" value="Genomic_DNA"/>
</dbReference>
<comment type="caution">
    <text evidence="2">The sequence shown here is derived from an EMBL/GenBank/DDBJ whole genome shotgun (WGS) entry which is preliminary data.</text>
</comment>
<sequence length="106" mass="11786">MDAGSLRDRIHIQRRLPGGGGLGQPSNSWEMVASTWANIRYASGSETIRSGQVASKAQVSIRIRWRTGITAEMRVLSRGVEYAIKAVLPERQRREYVDLVCEVTNG</sequence>
<proteinExistence type="predicted"/>
<dbReference type="InterPro" id="IPR038666">
    <property type="entry name" value="SSP1_head-tail_sf"/>
</dbReference>
<evidence type="ECO:0000313" key="3">
    <source>
        <dbReference type="Proteomes" id="UP000323105"/>
    </source>
</evidence>
<organism evidence="2 3">
    <name type="scientific">Comamonas testosteroni</name>
    <name type="common">Pseudomonas testosteroni</name>
    <dbReference type="NCBI Taxonomy" id="285"/>
    <lineage>
        <taxon>Bacteria</taxon>
        <taxon>Pseudomonadati</taxon>
        <taxon>Pseudomonadota</taxon>
        <taxon>Betaproteobacteria</taxon>
        <taxon>Burkholderiales</taxon>
        <taxon>Comamonadaceae</taxon>
        <taxon>Comamonas</taxon>
    </lineage>
</organism>
<accession>A0A5A7MJQ2</accession>
<dbReference type="Pfam" id="PF05521">
    <property type="entry name" value="Phage_HCP"/>
    <property type="match status" value="1"/>
</dbReference>
<dbReference type="Gene3D" id="2.40.10.270">
    <property type="entry name" value="Bacteriophage SPP1 head-tail adaptor protein"/>
    <property type="match status" value="1"/>
</dbReference>
<gene>
    <name evidence="2" type="ORF">CTTA_5052</name>
</gene>
<dbReference type="AlphaFoldDB" id="A0A5A7MJQ2"/>
<feature type="region of interest" description="Disordered" evidence="1">
    <location>
        <begin position="1"/>
        <end position="24"/>
    </location>
</feature>
<name>A0A5A7MJQ2_COMTE</name>
<dbReference type="Proteomes" id="UP000323105">
    <property type="component" value="Unassembled WGS sequence"/>
</dbReference>
<dbReference type="RefSeq" id="WP_238707855.1">
    <property type="nucleotide sequence ID" value="NZ_BKBW01000023.1"/>
</dbReference>
<dbReference type="NCBIfam" id="TIGR01563">
    <property type="entry name" value="gp16_SPP1"/>
    <property type="match status" value="1"/>
</dbReference>
<evidence type="ECO:0000313" key="2">
    <source>
        <dbReference type="EMBL" id="GEQ78047.1"/>
    </source>
</evidence>
<reference evidence="2 3" key="1">
    <citation type="journal article" date="2019" name="Microbiol. Resour. Announc.">
        <title>Draft Genome Sequence of Comamonas testosteroni TA441, a Bacterium That Has a Cryptic Phenol Degradation Gene Cluster.</title>
        <authorList>
            <person name="Arai H."/>
            <person name="Ishii M."/>
        </authorList>
    </citation>
    <scope>NUCLEOTIDE SEQUENCE [LARGE SCALE GENOMIC DNA]</scope>
    <source>
        <strain evidence="2 3">TA441</strain>
    </source>
</reference>
<protein>
    <recommendedName>
        <fullName evidence="4">Head-tail adaptor protein</fullName>
    </recommendedName>
</protein>
<dbReference type="InterPro" id="IPR008767">
    <property type="entry name" value="Phage_SPP1_head-tail_adaptor"/>
</dbReference>
<feature type="compositionally biased region" description="Basic and acidic residues" evidence="1">
    <location>
        <begin position="1"/>
        <end position="11"/>
    </location>
</feature>
<evidence type="ECO:0008006" key="4">
    <source>
        <dbReference type="Google" id="ProtNLM"/>
    </source>
</evidence>